<keyword evidence="9" id="KW-1185">Reference proteome</keyword>
<dbReference type="Gene3D" id="2.40.30.170">
    <property type="match status" value="2"/>
</dbReference>
<dbReference type="Proteomes" id="UP001200313">
    <property type="component" value="Unassembled WGS sequence"/>
</dbReference>
<feature type="domain" description="Multidrug resistance protein MdtA-like barrel-sandwich hybrid" evidence="5">
    <location>
        <begin position="93"/>
        <end position="185"/>
    </location>
</feature>
<dbReference type="InterPro" id="IPR058636">
    <property type="entry name" value="Beta-barrel_YknX"/>
</dbReference>
<evidence type="ECO:0000259" key="6">
    <source>
        <dbReference type="Pfam" id="PF25973"/>
    </source>
</evidence>
<dbReference type="Pfam" id="PF25917">
    <property type="entry name" value="BSH_RND"/>
    <property type="match status" value="1"/>
</dbReference>
<dbReference type="RefSeq" id="WP_238075359.1">
    <property type="nucleotide sequence ID" value="NZ_JAKNJB010000062.1"/>
</dbReference>
<keyword evidence="2" id="KW-0175">Coiled coil</keyword>
<feature type="domain" description="YknX-like beta-barrel" evidence="7">
    <location>
        <begin position="384"/>
        <end position="452"/>
    </location>
</feature>
<keyword evidence="4" id="KW-0812">Transmembrane</keyword>
<feature type="compositionally biased region" description="Polar residues" evidence="3">
    <location>
        <begin position="1"/>
        <end position="16"/>
    </location>
</feature>
<accession>A0ABS9ME84</accession>
<dbReference type="Gene3D" id="2.40.420.20">
    <property type="match status" value="1"/>
</dbReference>
<name>A0ABS9ME84_9FIRM</name>
<comment type="subcellular location">
    <subcellularLocation>
        <location evidence="1">Cell envelope</location>
    </subcellularLocation>
</comment>
<reference evidence="8 9" key="1">
    <citation type="submission" date="2022-01" db="EMBL/GenBank/DDBJ databases">
        <title>Collection of gut derived symbiotic bacterial strains cultured from healthy donors.</title>
        <authorList>
            <person name="Lin H."/>
            <person name="Kohout C."/>
            <person name="Waligurski E."/>
            <person name="Pamer E.G."/>
        </authorList>
    </citation>
    <scope>NUCLEOTIDE SEQUENCE [LARGE SCALE GENOMIC DNA]</scope>
    <source>
        <strain evidence="8 9">DFI.3.7</strain>
    </source>
</reference>
<evidence type="ECO:0000256" key="2">
    <source>
        <dbReference type="ARBA" id="ARBA00023054"/>
    </source>
</evidence>
<keyword evidence="4" id="KW-0472">Membrane</keyword>
<dbReference type="PANTHER" id="PTHR32347:SF14">
    <property type="entry name" value="EFFLUX SYSTEM COMPONENT YKNX-RELATED"/>
    <property type="match status" value="1"/>
</dbReference>
<keyword evidence="4" id="KW-1133">Transmembrane helix</keyword>
<dbReference type="PANTHER" id="PTHR32347">
    <property type="entry name" value="EFFLUX SYSTEM COMPONENT YKNX-RELATED"/>
    <property type="match status" value="1"/>
</dbReference>
<proteinExistence type="predicted"/>
<protein>
    <submittedName>
        <fullName evidence="8">Efflux RND transporter periplasmic adaptor subunit</fullName>
    </submittedName>
</protein>
<gene>
    <name evidence="8" type="ORF">L0P79_19030</name>
</gene>
<dbReference type="EMBL" id="JAKNJB010000062">
    <property type="protein sequence ID" value="MCG4529129.1"/>
    <property type="molecule type" value="Genomic_DNA"/>
</dbReference>
<feature type="domain" description="CzcB-like barrel-sandwich hybrid" evidence="6">
    <location>
        <begin position="282"/>
        <end position="376"/>
    </location>
</feature>
<comment type="caution">
    <text evidence="8">The sequence shown here is derived from an EMBL/GenBank/DDBJ whole genome shotgun (WGS) entry which is preliminary data.</text>
</comment>
<feature type="region of interest" description="Disordered" evidence="3">
    <location>
        <begin position="1"/>
        <end position="26"/>
    </location>
</feature>
<dbReference type="SUPFAM" id="SSF111369">
    <property type="entry name" value="HlyD-like secretion proteins"/>
    <property type="match status" value="2"/>
</dbReference>
<evidence type="ECO:0000259" key="5">
    <source>
        <dbReference type="Pfam" id="PF25917"/>
    </source>
</evidence>
<evidence type="ECO:0000313" key="8">
    <source>
        <dbReference type="EMBL" id="MCG4529129.1"/>
    </source>
</evidence>
<evidence type="ECO:0000256" key="1">
    <source>
        <dbReference type="ARBA" id="ARBA00004196"/>
    </source>
</evidence>
<feature type="transmembrane region" description="Helical" evidence="4">
    <location>
        <begin position="33"/>
        <end position="51"/>
    </location>
</feature>
<evidence type="ECO:0000313" key="9">
    <source>
        <dbReference type="Proteomes" id="UP001200313"/>
    </source>
</evidence>
<evidence type="ECO:0000256" key="3">
    <source>
        <dbReference type="SAM" id="MobiDB-lite"/>
    </source>
</evidence>
<dbReference type="Pfam" id="PF25973">
    <property type="entry name" value="BSH_CzcB"/>
    <property type="match status" value="1"/>
</dbReference>
<organism evidence="8 9">
    <name type="scientific">Intestinimonas massiliensis</name>
    <name type="common">ex Afouda et al. 2020</name>
    <dbReference type="NCBI Taxonomy" id="1673721"/>
    <lineage>
        <taxon>Bacteria</taxon>
        <taxon>Bacillati</taxon>
        <taxon>Bacillota</taxon>
        <taxon>Clostridia</taxon>
        <taxon>Eubacteriales</taxon>
        <taxon>Intestinimonas</taxon>
    </lineage>
</organism>
<dbReference type="InterPro" id="IPR050465">
    <property type="entry name" value="UPF0194_transport"/>
</dbReference>
<dbReference type="InterPro" id="IPR058647">
    <property type="entry name" value="BSH_CzcB-like"/>
</dbReference>
<evidence type="ECO:0000259" key="7">
    <source>
        <dbReference type="Pfam" id="PF25990"/>
    </source>
</evidence>
<sequence>MKLNLGQNPAPTQTPSGGAAVKPSRKKGPEKKLVALVLVCAIAGGGLRFAFGRTKASAAPSASSAYTTAAVERRNITASITGSGTLEAANSYSVTTLLEGTILTAEFEEGDQVEEGTVLYTIDSSNASSSLEKAEISLNQSQRSYNNKLKNQEDLNFTATASGRVIALDVEVGDDVSAGQTVATIRNSDVMGLTVPFPADDAAGFSLGQTASVTLDSTFETLNGTVSKISAVDTVLSGNRIVREVTIDVSNPGGISTSQSASAEIAGVGSSSGGTFAYADEAAVTAKISGEVASLRVSEGDWVDKDQLLLVLSSDTLADEIQSASESLRSAQLSLESQYDQLADYTITSPISGTIIDKNYKAGETSESNQVLCSIYDLSYLTMTLSVDELDIADIAVGQTVSITADAVDDQTYKGVVTKVSVAGTSSSGVTTYPVTIRIDETDGLLPGMSADATIVLGSAEGVLAIPSAALMRGSLVLVTADSPSAANGASGESDASASQQGGGYVSVQVTVGIRDDNYLEITSGLQEGDTVAYIPTTSSGNTFQMGMMPGGGIPGGGGMPGGGGGGMGGAPGGF</sequence>
<dbReference type="InterPro" id="IPR058625">
    <property type="entry name" value="MdtA-like_BSH"/>
</dbReference>
<dbReference type="Gene3D" id="2.40.50.100">
    <property type="match status" value="2"/>
</dbReference>
<dbReference type="Gene3D" id="1.10.287.470">
    <property type="entry name" value="Helix hairpin bin"/>
    <property type="match status" value="1"/>
</dbReference>
<dbReference type="Pfam" id="PF25990">
    <property type="entry name" value="Beta-barrel_YknX"/>
    <property type="match status" value="1"/>
</dbReference>
<evidence type="ECO:0000256" key="4">
    <source>
        <dbReference type="SAM" id="Phobius"/>
    </source>
</evidence>